<protein>
    <submittedName>
        <fullName evidence="1">Uncharacterized protein</fullName>
    </submittedName>
</protein>
<dbReference type="EMBL" id="JADBJN010000004">
    <property type="protein sequence ID" value="KAG5666848.1"/>
    <property type="molecule type" value="Genomic_DNA"/>
</dbReference>
<accession>A0A9J6BBA8</accession>
<name>A0A9J6BBA8_POLVA</name>
<evidence type="ECO:0000313" key="2">
    <source>
        <dbReference type="Proteomes" id="UP001107558"/>
    </source>
</evidence>
<gene>
    <name evidence="1" type="ORF">PVAND_014858</name>
</gene>
<organism evidence="1 2">
    <name type="scientific">Polypedilum vanderplanki</name>
    <name type="common">Sleeping chironomid midge</name>
    <dbReference type="NCBI Taxonomy" id="319348"/>
    <lineage>
        <taxon>Eukaryota</taxon>
        <taxon>Metazoa</taxon>
        <taxon>Ecdysozoa</taxon>
        <taxon>Arthropoda</taxon>
        <taxon>Hexapoda</taxon>
        <taxon>Insecta</taxon>
        <taxon>Pterygota</taxon>
        <taxon>Neoptera</taxon>
        <taxon>Endopterygota</taxon>
        <taxon>Diptera</taxon>
        <taxon>Nematocera</taxon>
        <taxon>Chironomoidea</taxon>
        <taxon>Chironomidae</taxon>
        <taxon>Chironominae</taxon>
        <taxon>Polypedilum</taxon>
        <taxon>Polypedilum</taxon>
    </lineage>
</organism>
<keyword evidence="2" id="KW-1185">Reference proteome</keyword>
<reference evidence="1" key="1">
    <citation type="submission" date="2021-03" db="EMBL/GenBank/DDBJ databases">
        <title>Chromosome level genome of the anhydrobiotic midge Polypedilum vanderplanki.</title>
        <authorList>
            <person name="Yoshida Y."/>
            <person name="Kikawada T."/>
            <person name="Gusev O."/>
        </authorList>
    </citation>
    <scope>NUCLEOTIDE SEQUENCE</scope>
    <source>
        <strain evidence="1">NIAS01</strain>
        <tissue evidence="1">Whole body or cell culture</tissue>
    </source>
</reference>
<dbReference type="AlphaFoldDB" id="A0A9J6BBA8"/>
<proteinExistence type="predicted"/>
<dbReference type="Proteomes" id="UP001107558">
    <property type="component" value="Chromosome 4"/>
</dbReference>
<comment type="caution">
    <text evidence="1">The sequence shown here is derived from an EMBL/GenBank/DDBJ whole genome shotgun (WGS) entry which is preliminary data.</text>
</comment>
<sequence>MTRIEIFGSNMTKKFLLEEMENLKVPKVQLIRHKRQTTSSASQKILNDLQTTKPQLKGIDPLFNFYLTIIWKLIVRLQKNCYSVSQYNIANLQNQLIAHQAQASAICTTITVATTTLISSTTSSSAYNHVHTRKGQYGNDIYVGAGVGGVDLAPGSLEPKVLNGVTVVSGWVVYNVTTNVTYLAIPSTCTCKWISQGNLDTEPALVKLRGYYWVGRHTFADGSFVVGKIWKEPTWYINYADDHTEKEITTYDVLQCFDTSNTTSVTTTLATTTVNTTTTAVVTTSANTNVVSVATAAPPKCANCGLFSSCIIGSPINCVCDAGKVQIPCLTIILGYCCL</sequence>
<evidence type="ECO:0000313" key="1">
    <source>
        <dbReference type="EMBL" id="KAG5666848.1"/>
    </source>
</evidence>